<evidence type="ECO:0000259" key="2">
    <source>
        <dbReference type="SMART" id="SM00460"/>
    </source>
</evidence>
<dbReference type="Pfam" id="PF01841">
    <property type="entry name" value="Transglut_core"/>
    <property type="match status" value="1"/>
</dbReference>
<dbReference type="Gene3D" id="3.10.620.30">
    <property type="match status" value="1"/>
</dbReference>
<gene>
    <name evidence="3" type="ordered locus">Cyast_2683</name>
</gene>
<dbReference type="STRING" id="292563.Cyast_2683"/>
<dbReference type="SMART" id="SM00460">
    <property type="entry name" value="TGc"/>
    <property type="match status" value="1"/>
</dbReference>
<dbReference type="HOGENOM" id="CLU_047114_0_0_3"/>
<reference evidence="4" key="1">
    <citation type="journal article" date="2013" name="Proc. Natl. Acad. Sci. U.S.A.">
        <title>Improving the coverage of the cyanobacterial phylum using diversity-driven genome sequencing.</title>
        <authorList>
            <person name="Shih P.M."/>
            <person name="Wu D."/>
            <person name="Latifi A."/>
            <person name="Axen S.D."/>
            <person name="Fewer D.P."/>
            <person name="Talla E."/>
            <person name="Calteau A."/>
            <person name="Cai F."/>
            <person name="Tandeau de Marsac N."/>
            <person name="Rippka R."/>
            <person name="Herdman M."/>
            <person name="Sivonen K."/>
            <person name="Coursin T."/>
            <person name="Laurent T."/>
            <person name="Goodwin L."/>
            <person name="Nolan M."/>
            <person name="Davenport K.W."/>
            <person name="Han C.S."/>
            <person name="Rubin E.M."/>
            <person name="Eisen J.A."/>
            <person name="Woyke T."/>
            <person name="Gugger M."/>
            <person name="Kerfeld C.A."/>
        </authorList>
    </citation>
    <scope>NUCLEOTIDE SEQUENCE [LARGE SCALE GENOMIC DNA]</scope>
    <source>
        <strain evidence="4">ATCC 29140 / PCC 7202</strain>
    </source>
</reference>
<dbReference type="BioCyc" id="CSTA292563:G1353-2688-MONOMER"/>
<dbReference type="Pfam" id="PF23265">
    <property type="entry name" value="Ig-like_KY"/>
    <property type="match status" value="1"/>
</dbReference>
<dbReference type="InterPro" id="IPR056564">
    <property type="entry name" value="Ig-like_KY"/>
</dbReference>
<feature type="domain" description="Transglutaminase-like" evidence="2">
    <location>
        <begin position="170"/>
        <end position="236"/>
    </location>
</feature>
<dbReference type="KEGG" id="csn:Cyast_2683"/>
<dbReference type="Proteomes" id="UP000010483">
    <property type="component" value="Chromosome"/>
</dbReference>
<dbReference type="EMBL" id="CP003940">
    <property type="protein sequence ID" value="AFZ48626.1"/>
    <property type="molecule type" value="Genomic_DNA"/>
</dbReference>
<protein>
    <submittedName>
        <fullName evidence="3">Transglutaminase domain-containing protein</fullName>
    </submittedName>
</protein>
<dbReference type="InterPro" id="IPR002931">
    <property type="entry name" value="Transglutaminase-like"/>
</dbReference>
<evidence type="ECO:0000313" key="3">
    <source>
        <dbReference type="EMBL" id="AFZ48626.1"/>
    </source>
</evidence>
<feature type="region of interest" description="Disordered" evidence="1">
    <location>
        <begin position="1"/>
        <end position="21"/>
    </location>
</feature>
<dbReference type="PANTHER" id="PTHR46333">
    <property type="entry name" value="CYTOKINESIS PROTEIN 3"/>
    <property type="match status" value="1"/>
</dbReference>
<dbReference type="InterPro" id="IPR038765">
    <property type="entry name" value="Papain-like_cys_pep_sf"/>
</dbReference>
<dbReference type="eggNOG" id="COG5279">
    <property type="taxonomic scope" value="Bacteria"/>
</dbReference>
<dbReference type="GO" id="GO:0005737">
    <property type="term" value="C:cytoplasm"/>
    <property type="evidence" value="ECO:0007669"/>
    <property type="project" value="TreeGrafter"/>
</dbReference>
<dbReference type="PANTHER" id="PTHR46333:SF2">
    <property type="entry name" value="CYTOKINESIS PROTEIN 3"/>
    <property type="match status" value="1"/>
</dbReference>
<keyword evidence="4" id="KW-1185">Reference proteome</keyword>
<name>K9YNV7_CYASC</name>
<proteinExistence type="predicted"/>
<sequence length="489" mass="57139">MRSKHNYNRRPQKRKQRRRKKKSRFFPLLILIGFLLFNHYGNPQWRSHFEDKLTYENVVSFINSFNFRITSLKSLTQEFITEFNEPIVIGDVSSINKNKFSEIDNRALAVQYAGNSASELANILSQYATTDLEKARLIYTWITHNIAYDVVALNTFMNYNIYPDVSVRSVLNTRETICSGYANLYQQLAQNMGLRSVIVIGYAKGVDYAVGNDNNVNHAWNGVQIDGKWYLLDPTWGAGTINNDSFEKRFNDFYFATAPQHFIYTHFPENNKWQLLETPYTRDIFDNLPMVSHHFFRNNFELVSHKNKEIFADNIVNITLKAPQNIVAIASLKHDDQEVEGQHTFVQRQGEFVNIKVSFPARKNYQLKIFGSQPNQENNYPFILGYDINVNRQINQQFPFTFSHFSQNNGFLESPFNNQLNPHQNNYFKLRVDNATDVRVFDKASNNWTTLTRYGNLFTGNVEVSRGEVIVYARFPGDRNFWGLLRYNN</sequence>
<accession>K9YNV7</accession>
<evidence type="ECO:0000313" key="4">
    <source>
        <dbReference type="Proteomes" id="UP000010483"/>
    </source>
</evidence>
<dbReference type="SUPFAM" id="SSF54001">
    <property type="entry name" value="Cysteine proteinases"/>
    <property type="match status" value="1"/>
</dbReference>
<evidence type="ECO:0000256" key="1">
    <source>
        <dbReference type="SAM" id="MobiDB-lite"/>
    </source>
</evidence>
<organism evidence="3 4">
    <name type="scientific">Cyanobacterium stanieri (strain ATCC 29140 / PCC 7202)</name>
    <dbReference type="NCBI Taxonomy" id="292563"/>
    <lineage>
        <taxon>Bacteria</taxon>
        <taxon>Bacillati</taxon>
        <taxon>Cyanobacteriota</taxon>
        <taxon>Cyanophyceae</taxon>
        <taxon>Oscillatoriophycideae</taxon>
        <taxon>Chroococcales</taxon>
        <taxon>Geminocystaceae</taxon>
        <taxon>Cyanobacterium</taxon>
    </lineage>
</organism>
<dbReference type="InterPro" id="IPR052557">
    <property type="entry name" value="CAP/Cytokinesis_protein"/>
</dbReference>
<dbReference type="AlphaFoldDB" id="K9YNV7"/>